<dbReference type="Gene3D" id="1.10.287.130">
    <property type="match status" value="1"/>
</dbReference>
<dbReference type="PROSITE" id="PS50109">
    <property type="entry name" value="HIS_KIN"/>
    <property type="match status" value="1"/>
</dbReference>
<dbReference type="PANTHER" id="PTHR45339:SF1">
    <property type="entry name" value="HYBRID SIGNAL TRANSDUCTION HISTIDINE KINASE J"/>
    <property type="match status" value="1"/>
</dbReference>
<dbReference type="PANTHER" id="PTHR45339">
    <property type="entry name" value="HYBRID SIGNAL TRANSDUCTION HISTIDINE KINASE J"/>
    <property type="match status" value="1"/>
</dbReference>
<reference evidence="9 10" key="1">
    <citation type="submission" date="2019-07" db="EMBL/GenBank/DDBJ databases">
        <title>Novel species of Flavobacterium.</title>
        <authorList>
            <person name="Liu Q."/>
            <person name="Xin Y.-H."/>
        </authorList>
    </citation>
    <scope>NUCLEOTIDE SEQUENCE [LARGE SCALE GENOMIC DNA]</scope>
    <source>
        <strain evidence="9 10">GSR22</strain>
    </source>
</reference>
<dbReference type="SUPFAM" id="SSF52172">
    <property type="entry name" value="CheY-like"/>
    <property type="match status" value="1"/>
</dbReference>
<comment type="caution">
    <text evidence="9">The sequence shown here is derived from an EMBL/GenBank/DDBJ whole genome shotgun (WGS) entry which is preliminary data.</text>
</comment>
<sequence length="743" mass="86224">MKFFFNNFRYFRTQIFLSFSLMIVLIVVWFMFYLYIDRKVHHLNNFTYKSYRVSQDFSANIRNFQTFLLFGYKEKDFYINHNQKDLKLYIDNLKSQRKEVDLIFKESKELNIGTNQSMITLSKEIDNLYVIVNQFKKIALIRGFKDYGIEGKMRDKAHFLEKKSSLNKITLLQFRRHEKDYLLRSDDTYIKNFEDLYNSTIREKNIDSATRQVLIDYKNDFDSLVKLSSKLGVAQNQGLYGKINQINEVVENSFVQIIAHNKKRINELKETLFYFQLCQTLLMMLIALILSTYISKYFTKDIKLLSLDISNYIKSNFKEPISNLNHKSSIREVDFLLKSYGILKEKLSENIIFLEKKTEQANKIATFKTQFLANMSHEIRSPLNGVIGMLNMLKTSALNSEQTEYIEIAEHSADHLLGIVNMILDHSKMEAGKMKVEQYPINLKKELTKLIRLFEYRINDKNIELHFIYDDKISNNILGDNLRLQQVLINLIDNAIKFTTHGDVKLEVNLLNRIDDLQYLNFKITDSGIGIDPDKTEQMLLAFEQADLTTTRKYGGTGLGLTISNQLVQLMGGTKLNIIALESGGSSFSFEIPFKINTNVLSIEDNNETQFNTIKDVIINKALIVEDNLINQKVLYKLLDKLNIPSDIAINGKEAVSLYNENDYDIIFMDLHMPEMDGFEATEKIHSSPKYQINAIPIIAVTASAFDEDKVKAISNGMDDFITKPVVLKNLEEIIAKQMQLQM</sequence>
<evidence type="ECO:0000313" key="10">
    <source>
        <dbReference type="Proteomes" id="UP000318669"/>
    </source>
</evidence>
<evidence type="ECO:0000256" key="1">
    <source>
        <dbReference type="ARBA" id="ARBA00000085"/>
    </source>
</evidence>
<dbReference type="InterPro" id="IPR005467">
    <property type="entry name" value="His_kinase_dom"/>
</dbReference>
<dbReference type="SUPFAM" id="SSF55874">
    <property type="entry name" value="ATPase domain of HSP90 chaperone/DNA topoisomerase II/histidine kinase"/>
    <property type="match status" value="1"/>
</dbReference>
<proteinExistence type="predicted"/>
<protein>
    <recommendedName>
        <fullName evidence="2">histidine kinase</fullName>
        <ecNumber evidence="2">2.7.13.3</ecNumber>
    </recommendedName>
</protein>
<dbReference type="SMART" id="SM00388">
    <property type="entry name" value="HisKA"/>
    <property type="match status" value="1"/>
</dbReference>
<dbReference type="RefSeq" id="WP_144064441.1">
    <property type="nucleotide sequence ID" value="NZ_VJZL01000001.1"/>
</dbReference>
<dbReference type="AlphaFoldDB" id="A0A553BZ88"/>
<dbReference type="FunFam" id="3.30.565.10:FF:000010">
    <property type="entry name" value="Sensor histidine kinase RcsC"/>
    <property type="match status" value="1"/>
</dbReference>
<dbReference type="InterPro" id="IPR011006">
    <property type="entry name" value="CheY-like_superfamily"/>
</dbReference>
<name>A0A553BZ88_9FLAO</name>
<dbReference type="InterPro" id="IPR004358">
    <property type="entry name" value="Sig_transdc_His_kin-like_C"/>
</dbReference>
<feature type="transmembrane region" description="Helical" evidence="6">
    <location>
        <begin position="272"/>
        <end position="294"/>
    </location>
</feature>
<dbReference type="InterPro" id="IPR003594">
    <property type="entry name" value="HATPase_dom"/>
</dbReference>
<feature type="domain" description="Response regulatory" evidence="8">
    <location>
        <begin position="621"/>
        <end position="739"/>
    </location>
</feature>
<dbReference type="Gene3D" id="3.30.565.10">
    <property type="entry name" value="Histidine kinase-like ATPase, C-terminal domain"/>
    <property type="match status" value="1"/>
</dbReference>
<keyword evidence="6" id="KW-1133">Transmembrane helix</keyword>
<feature type="transmembrane region" description="Helical" evidence="6">
    <location>
        <begin position="15"/>
        <end position="36"/>
    </location>
</feature>
<dbReference type="CDD" id="cd17546">
    <property type="entry name" value="REC_hyHK_CKI1_RcsC-like"/>
    <property type="match status" value="1"/>
</dbReference>
<evidence type="ECO:0000256" key="5">
    <source>
        <dbReference type="PROSITE-ProRule" id="PRU00169"/>
    </source>
</evidence>
<keyword evidence="3 5" id="KW-0597">Phosphoprotein</keyword>
<evidence type="ECO:0000256" key="3">
    <source>
        <dbReference type="ARBA" id="ARBA00022553"/>
    </source>
</evidence>
<dbReference type="CDD" id="cd00082">
    <property type="entry name" value="HisKA"/>
    <property type="match status" value="1"/>
</dbReference>
<dbReference type="EMBL" id="VJZL01000001">
    <property type="protein sequence ID" value="TRX13545.1"/>
    <property type="molecule type" value="Genomic_DNA"/>
</dbReference>
<dbReference type="EC" id="2.7.13.3" evidence="2"/>
<dbReference type="InterPro" id="IPR036890">
    <property type="entry name" value="HATPase_C_sf"/>
</dbReference>
<dbReference type="Proteomes" id="UP000318669">
    <property type="component" value="Unassembled WGS sequence"/>
</dbReference>
<dbReference type="InterPro" id="IPR036097">
    <property type="entry name" value="HisK_dim/P_sf"/>
</dbReference>
<comment type="catalytic activity">
    <reaction evidence="1">
        <text>ATP + protein L-histidine = ADP + protein N-phospho-L-histidine.</text>
        <dbReference type="EC" id="2.7.13.3"/>
    </reaction>
</comment>
<dbReference type="InterPro" id="IPR001789">
    <property type="entry name" value="Sig_transdc_resp-reg_receiver"/>
</dbReference>
<dbReference type="SUPFAM" id="SSF47384">
    <property type="entry name" value="Homodimeric domain of signal transducing histidine kinase"/>
    <property type="match status" value="1"/>
</dbReference>
<dbReference type="SMART" id="SM00387">
    <property type="entry name" value="HATPase_c"/>
    <property type="match status" value="1"/>
</dbReference>
<evidence type="ECO:0000256" key="6">
    <source>
        <dbReference type="SAM" id="Phobius"/>
    </source>
</evidence>
<feature type="domain" description="Histidine kinase" evidence="7">
    <location>
        <begin position="374"/>
        <end position="596"/>
    </location>
</feature>
<gene>
    <name evidence="9" type="ORF">FNW11_01455</name>
</gene>
<dbReference type="OrthoDB" id="9811889at2"/>
<dbReference type="Pfam" id="PF00512">
    <property type="entry name" value="HisKA"/>
    <property type="match status" value="1"/>
</dbReference>
<evidence type="ECO:0000256" key="2">
    <source>
        <dbReference type="ARBA" id="ARBA00012438"/>
    </source>
</evidence>
<organism evidence="9 10">
    <name type="scientific">Flavobacterium gawalongense</name>
    <dbReference type="NCBI Taxonomy" id="2594432"/>
    <lineage>
        <taxon>Bacteria</taxon>
        <taxon>Pseudomonadati</taxon>
        <taxon>Bacteroidota</taxon>
        <taxon>Flavobacteriia</taxon>
        <taxon>Flavobacteriales</taxon>
        <taxon>Flavobacteriaceae</taxon>
        <taxon>Flavobacterium</taxon>
    </lineage>
</organism>
<dbReference type="CDD" id="cd16922">
    <property type="entry name" value="HATPase_EvgS-ArcB-TorS-like"/>
    <property type="match status" value="1"/>
</dbReference>
<evidence type="ECO:0000259" key="7">
    <source>
        <dbReference type="PROSITE" id="PS50109"/>
    </source>
</evidence>
<keyword evidence="6" id="KW-0472">Membrane</keyword>
<dbReference type="PROSITE" id="PS50110">
    <property type="entry name" value="RESPONSE_REGULATORY"/>
    <property type="match status" value="1"/>
</dbReference>
<evidence type="ECO:0000256" key="4">
    <source>
        <dbReference type="ARBA" id="ARBA00023012"/>
    </source>
</evidence>
<keyword evidence="6" id="KW-0812">Transmembrane</keyword>
<dbReference type="SMART" id="SM00448">
    <property type="entry name" value="REC"/>
    <property type="match status" value="1"/>
</dbReference>
<dbReference type="InterPro" id="IPR003661">
    <property type="entry name" value="HisK_dim/P_dom"/>
</dbReference>
<dbReference type="Pfam" id="PF00072">
    <property type="entry name" value="Response_reg"/>
    <property type="match status" value="1"/>
</dbReference>
<accession>A0A553BZ88</accession>
<dbReference type="GO" id="GO:0000155">
    <property type="term" value="F:phosphorelay sensor kinase activity"/>
    <property type="evidence" value="ECO:0007669"/>
    <property type="project" value="InterPro"/>
</dbReference>
<dbReference type="Pfam" id="PF02518">
    <property type="entry name" value="HATPase_c"/>
    <property type="match status" value="1"/>
</dbReference>
<evidence type="ECO:0000313" key="9">
    <source>
        <dbReference type="EMBL" id="TRX13545.1"/>
    </source>
</evidence>
<evidence type="ECO:0000259" key="8">
    <source>
        <dbReference type="PROSITE" id="PS50110"/>
    </source>
</evidence>
<keyword evidence="4" id="KW-0902">Two-component regulatory system</keyword>
<dbReference type="Gene3D" id="3.40.50.2300">
    <property type="match status" value="1"/>
</dbReference>
<feature type="modified residue" description="4-aspartylphosphate" evidence="5">
    <location>
        <position position="670"/>
    </location>
</feature>
<dbReference type="PRINTS" id="PR00344">
    <property type="entry name" value="BCTRLSENSOR"/>
</dbReference>